<dbReference type="SMART" id="SM00420">
    <property type="entry name" value="HTH_DEOR"/>
    <property type="match status" value="1"/>
</dbReference>
<dbReference type="InterPro" id="IPR036388">
    <property type="entry name" value="WH-like_DNA-bd_sf"/>
</dbReference>
<dbReference type="Gene3D" id="1.10.10.10">
    <property type="entry name" value="Winged helix-like DNA-binding domain superfamily/Winged helix DNA-binding domain"/>
    <property type="match status" value="1"/>
</dbReference>
<evidence type="ECO:0000313" key="6">
    <source>
        <dbReference type="Proteomes" id="UP000036168"/>
    </source>
</evidence>
<organism evidence="4 6">
    <name type="scientific">Bacillus glycinifermentans</name>
    <dbReference type="NCBI Taxonomy" id="1664069"/>
    <lineage>
        <taxon>Bacteria</taxon>
        <taxon>Bacillati</taxon>
        <taxon>Bacillota</taxon>
        <taxon>Bacilli</taxon>
        <taxon>Bacillales</taxon>
        <taxon>Bacillaceae</taxon>
        <taxon>Bacillus</taxon>
    </lineage>
</organism>
<dbReference type="GO" id="GO:0003700">
    <property type="term" value="F:DNA-binding transcription factor activity"/>
    <property type="evidence" value="ECO:0007669"/>
    <property type="project" value="InterPro"/>
</dbReference>
<dbReference type="InterPro" id="IPR013196">
    <property type="entry name" value="HTH_11"/>
</dbReference>
<dbReference type="GO" id="GO:0003677">
    <property type="term" value="F:DNA binding"/>
    <property type="evidence" value="ECO:0007669"/>
    <property type="project" value="UniProtKB-KW"/>
</dbReference>
<reference evidence="4" key="2">
    <citation type="submission" date="2015-10" db="EMBL/GenBank/DDBJ databases">
        <authorList>
            <person name="Gilbert D.G."/>
        </authorList>
    </citation>
    <scope>NUCLEOTIDE SEQUENCE</scope>
    <source>
        <strain evidence="4">GO-13</strain>
    </source>
</reference>
<dbReference type="EMBL" id="JARRTL010000014">
    <property type="protein sequence ID" value="MEC0486137.1"/>
    <property type="molecule type" value="Genomic_DNA"/>
</dbReference>
<keyword evidence="1" id="KW-0805">Transcription regulation</keyword>
<accession>A0A0J6HAZ0</accession>
<evidence type="ECO:0000313" key="4">
    <source>
        <dbReference type="EMBL" id="KRT93677.1"/>
    </source>
</evidence>
<dbReference type="Pfam" id="PF13280">
    <property type="entry name" value="WYL"/>
    <property type="match status" value="1"/>
</dbReference>
<dbReference type="InterPro" id="IPR036390">
    <property type="entry name" value="WH_DNA-bd_sf"/>
</dbReference>
<evidence type="ECO:0000256" key="2">
    <source>
        <dbReference type="ARBA" id="ARBA00023163"/>
    </source>
</evidence>
<dbReference type="InterPro" id="IPR051534">
    <property type="entry name" value="CBASS_pafABC_assoc_protein"/>
</dbReference>
<dbReference type="InterPro" id="IPR001034">
    <property type="entry name" value="DeoR_HTH"/>
</dbReference>
<dbReference type="Proteomes" id="UP001341297">
    <property type="component" value="Unassembled WGS sequence"/>
</dbReference>
<keyword evidence="4" id="KW-0238">DNA-binding</keyword>
<dbReference type="PANTHER" id="PTHR34580:SF9">
    <property type="entry name" value="SLL5097 PROTEIN"/>
    <property type="match status" value="1"/>
</dbReference>
<name>A0A0J6F1T9_9BACI</name>
<sequence>MSKAKRLNEMMLMVNRKKRFTVGELAQEFGVSKRTVLRDLQELSEMGVPLYSETGPHGGYQVLNERILPPIAFSEDEAVSIFFAIHALRHYISLPFDAQYESIKKKFYLNLAGDIRETIDSMKDRVDFFSAHQQKDNIPFLRLLLKAAVRQEVVAISYESGGAATERKIQPIGIYANQGKWYCPAYCFLRNDYRMFRCDRISFAERDDKAEPLDLADVDLKNRFSVLAPRRDMLELRVELSEKGAERYGSVKWPYIELHRREDGSGVLKGHISRHDFGFFSEYFISYGREAVIERPAELIEKTKDTLLDMLNQYEKNTTPG</sequence>
<feature type="domain" description="HTH deoR-type" evidence="3">
    <location>
        <begin position="3"/>
        <end position="62"/>
    </location>
</feature>
<gene>
    <name evidence="4" type="ORF">AB447_217950</name>
    <name evidence="5" type="ORF">P8828_15120</name>
</gene>
<dbReference type="EMBL" id="LECW02000020">
    <property type="protein sequence ID" value="KRT93677.1"/>
    <property type="molecule type" value="Genomic_DNA"/>
</dbReference>
<dbReference type="InterPro" id="IPR026881">
    <property type="entry name" value="WYL_dom"/>
</dbReference>
<proteinExistence type="predicted"/>
<dbReference type="STRING" id="1664069.BGLY_0681"/>
<evidence type="ECO:0000313" key="5">
    <source>
        <dbReference type="EMBL" id="MEC0486137.1"/>
    </source>
</evidence>
<dbReference type="SUPFAM" id="SSF46785">
    <property type="entry name" value="Winged helix' DNA-binding domain"/>
    <property type="match status" value="1"/>
</dbReference>
<dbReference type="RefSeq" id="WP_048354835.1">
    <property type="nucleotide sequence ID" value="NZ_CP023481.1"/>
</dbReference>
<accession>A0A0J6F1T9</accession>
<dbReference type="InterPro" id="IPR028349">
    <property type="entry name" value="PafC-like"/>
</dbReference>
<dbReference type="Proteomes" id="UP000036168">
    <property type="component" value="Unassembled WGS sequence"/>
</dbReference>
<dbReference type="PROSITE" id="PS52050">
    <property type="entry name" value="WYL"/>
    <property type="match status" value="1"/>
</dbReference>
<reference evidence="5 7" key="3">
    <citation type="submission" date="2023-03" db="EMBL/GenBank/DDBJ databases">
        <title>Agriculturally important microbes genome sequencing.</title>
        <authorList>
            <person name="Dunlap C."/>
        </authorList>
    </citation>
    <scope>NUCLEOTIDE SEQUENCE [LARGE SCALE GENOMIC DNA]</scope>
    <source>
        <strain evidence="5 7">CBP-3203</strain>
    </source>
</reference>
<dbReference type="PIRSF" id="PIRSF016838">
    <property type="entry name" value="PafC"/>
    <property type="match status" value="1"/>
</dbReference>
<dbReference type="AlphaFoldDB" id="A0A0J6F1T9"/>
<evidence type="ECO:0000313" key="7">
    <source>
        <dbReference type="Proteomes" id="UP001341297"/>
    </source>
</evidence>
<evidence type="ECO:0000259" key="3">
    <source>
        <dbReference type="PROSITE" id="PS51000"/>
    </source>
</evidence>
<reference evidence="4 6" key="1">
    <citation type="journal article" date="2015" name="Int. J. Syst. Evol. Microbiol.">
        <title>Bacillus glycinifermentans sp. nov., isolated from fermented soybean paste.</title>
        <authorList>
            <person name="Kim S.J."/>
            <person name="Dunlap C.A."/>
            <person name="Kwon S.W."/>
            <person name="Rooney A.P."/>
        </authorList>
    </citation>
    <scope>NUCLEOTIDE SEQUENCE [LARGE SCALE GENOMIC DNA]</scope>
    <source>
        <strain evidence="4 6">GO-13</strain>
    </source>
</reference>
<dbReference type="Pfam" id="PF08279">
    <property type="entry name" value="HTH_11"/>
    <property type="match status" value="1"/>
</dbReference>
<protein>
    <submittedName>
        <fullName evidence="4">DNA-binding protein</fullName>
    </submittedName>
    <submittedName>
        <fullName evidence="5">YafY family protein</fullName>
    </submittedName>
</protein>
<evidence type="ECO:0000256" key="1">
    <source>
        <dbReference type="ARBA" id="ARBA00023015"/>
    </source>
</evidence>
<dbReference type="PANTHER" id="PTHR34580">
    <property type="match status" value="1"/>
</dbReference>
<dbReference type="PATRIC" id="fig|1664069.3.peg.3599"/>
<dbReference type="OrthoDB" id="9815009at2"/>
<dbReference type="PROSITE" id="PS51000">
    <property type="entry name" value="HTH_DEOR_2"/>
    <property type="match status" value="1"/>
</dbReference>
<comment type="caution">
    <text evidence="4">The sequence shown here is derived from an EMBL/GenBank/DDBJ whole genome shotgun (WGS) entry which is preliminary data.</text>
</comment>
<keyword evidence="2" id="KW-0804">Transcription</keyword>
<keyword evidence="7" id="KW-1185">Reference proteome</keyword>